<dbReference type="GO" id="GO:0006281">
    <property type="term" value="P:DNA repair"/>
    <property type="evidence" value="ECO:0007669"/>
    <property type="project" value="TreeGrafter"/>
</dbReference>
<evidence type="ECO:0000313" key="12">
    <source>
        <dbReference type="EMBL" id="AKH38335.1"/>
    </source>
</evidence>
<dbReference type="GO" id="GO:0003909">
    <property type="term" value="F:DNA ligase activity"/>
    <property type="evidence" value="ECO:0007669"/>
    <property type="project" value="TreeGrafter"/>
</dbReference>
<dbReference type="InterPro" id="IPR036025">
    <property type="entry name" value="RtcB-like_sf"/>
</dbReference>
<keyword evidence="14" id="KW-1185">Reference proteome</keyword>
<evidence type="ECO:0000313" key="13">
    <source>
        <dbReference type="EMBL" id="TYP90069.1"/>
    </source>
</evidence>
<evidence type="ECO:0000313" key="14">
    <source>
        <dbReference type="Proteomes" id="UP000034156"/>
    </source>
</evidence>
<dbReference type="EC" id="6.5.1.8" evidence="1"/>
<feature type="binding site" evidence="10">
    <location>
        <position position="403"/>
    </location>
    <ligand>
        <name>GMP</name>
        <dbReference type="ChEBI" id="CHEBI:58115"/>
    </ligand>
</feature>
<reference evidence="14" key="1">
    <citation type="submission" date="2015-05" db="EMBL/GenBank/DDBJ databases">
        <title>Draft genome of Nitrosomonas communis strain Nm2.</title>
        <authorList>
            <person name="Kozlowski J.A."/>
            <person name="Kits K.D."/>
            <person name="Stein L.Y."/>
        </authorList>
    </citation>
    <scope>NUCLEOTIDE SEQUENCE [LARGE SCALE GENOMIC DNA]</scope>
    <source>
        <strain evidence="14">Nm2</strain>
    </source>
</reference>
<reference evidence="12 14" key="2">
    <citation type="journal article" date="2016" name="Genome Announc.">
        <title>Genome Sequence of Nitrosomonas communis Strain Nm2, a Mesophilic Ammonia-Oxidizing Bacterium Isolated from Mediterranean Soil.</title>
        <authorList>
            <person name="Kozlowski J.A."/>
            <person name="Kits K.D."/>
            <person name="Stein L.Y."/>
        </authorList>
    </citation>
    <scope>NUCLEOTIDE SEQUENCE [LARGE SCALE GENOMIC DNA]</scope>
    <source>
        <strain evidence="12 14">Nm2</strain>
    </source>
</reference>
<reference evidence="13 15" key="3">
    <citation type="submission" date="2019-07" db="EMBL/GenBank/DDBJ databases">
        <title>Active sludge and wastewater microbial communities from Klosterneuburg, Austria.</title>
        <authorList>
            <person name="Wagner M."/>
        </authorList>
    </citation>
    <scope>NUCLEOTIDE SEQUENCE [LARGE SCALE GENOMIC DNA]</scope>
    <source>
        <strain evidence="13 15">Nm2</strain>
    </source>
</reference>
<gene>
    <name evidence="12" type="ORF">AAW31_11880</name>
    <name evidence="13" type="ORF">BCL69_10156</name>
</gene>
<dbReference type="Gene3D" id="3.90.1860.10">
    <property type="entry name" value="tRNA-splicing ligase RtcB"/>
    <property type="match status" value="1"/>
</dbReference>
<keyword evidence="6 10" id="KW-0342">GTP-binding</keyword>
<name>A0A0F7KCS5_9PROT</name>
<feature type="binding site" evidence="10">
    <location>
        <begin position="333"/>
        <end position="336"/>
    </location>
    <ligand>
        <name>GMP</name>
        <dbReference type="ChEBI" id="CHEBI:58115"/>
    </ligand>
</feature>
<dbReference type="Proteomes" id="UP000034156">
    <property type="component" value="Chromosome"/>
</dbReference>
<feature type="binding site" evidence="10">
    <location>
        <begin position="277"/>
        <end position="278"/>
    </location>
    <ligand>
        <name>GMP</name>
        <dbReference type="ChEBI" id="CHEBI:58115"/>
    </ligand>
</feature>
<dbReference type="PANTHER" id="PTHR43749">
    <property type="entry name" value="RNA-SPLICING LIGASE RTCB"/>
    <property type="match status" value="1"/>
</dbReference>
<dbReference type="GO" id="GO:0006396">
    <property type="term" value="P:RNA processing"/>
    <property type="evidence" value="ECO:0007669"/>
    <property type="project" value="InterPro"/>
</dbReference>
<comment type="catalytic activity">
    <reaction evidence="8">
        <text>a 3'-end 3'-phospho-ribonucleotide-RNA + a 5'-end dephospho-ribonucleoside-RNA + GTP = a ribonucleotidyl-ribonucleotide-RNA + GMP + diphosphate</text>
        <dbReference type="Rhea" id="RHEA:68076"/>
        <dbReference type="Rhea" id="RHEA-COMP:10463"/>
        <dbReference type="Rhea" id="RHEA-COMP:13936"/>
        <dbReference type="Rhea" id="RHEA-COMP:17355"/>
        <dbReference type="ChEBI" id="CHEBI:33019"/>
        <dbReference type="ChEBI" id="CHEBI:37565"/>
        <dbReference type="ChEBI" id="CHEBI:58115"/>
        <dbReference type="ChEBI" id="CHEBI:83062"/>
        <dbReference type="ChEBI" id="CHEBI:138284"/>
        <dbReference type="ChEBI" id="CHEBI:173118"/>
        <dbReference type="EC" id="6.5.1.8"/>
    </reaction>
</comment>
<evidence type="ECO:0000256" key="3">
    <source>
        <dbReference type="ARBA" id="ARBA00022723"/>
    </source>
</evidence>
<dbReference type="InterPro" id="IPR001233">
    <property type="entry name" value="RtcB"/>
</dbReference>
<feature type="binding site" evidence="10">
    <location>
        <begin position="166"/>
        <end position="170"/>
    </location>
    <ligand>
        <name>GMP</name>
        <dbReference type="ChEBI" id="CHEBI:58115"/>
    </ligand>
</feature>
<keyword evidence="7 11" id="KW-0464">Manganese</keyword>
<feature type="binding site" evidence="11">
    <location>
        <position position="167"/>
    </location>
    <ligand>
        <name>Mn(2+)</name>
        <dbReference type="ChEBI" id="CHEBI:29035"/>
        <label>1</label>
    </ligand>
</feature>
<dbReference type="GO" id="GO:0005525">
    <property type="term" value="F:GTP binding"/>
    <property type="evidence" value="ECO:0007669"/>
    <property type="project" value="UniProtKB-KW"/>
</dbReference>
<dbReference type="SUPFAM" id="SSF103365">
    <property type="entry name" value="Hypothetical protein PH1602"/>
    <property type="match status" value="1"/>
</dbReference>
<evidence type="ECO:0000256" key="11">
    <source>
        <dbReference type="PIRSR" id="PIRSR601233-3"/>
    </source>
</evidence>
<evidence type="ECO:0000256" key="2">
    <source>
        <dbReference type="ARBA" id="ARBA00022598"/>
    </source>
</evidence>
<dbReference type="Proteomes" id="UP000324176">
    <property type="component" value="Unassembled WGS sequence"/>
</dbReference>
<sequence>MTVKKVLRNGVPVKIWTEEVDQSALDQLSDLSKLPFIHKHVAVMPDVHAGIGSTIGSVIPTKGAIIPAAVGVDIGCGMMAVKTSLKASMLPDNLYELRSEIEKRIPHGRTNNGGSGDRGAWGNPIECVSHYWNTFLADGYEEIIAKYPKAKGYNTINHLGTLGTGNHFIEICIDELDYVWAMLHSGSRGIGNRIGSYFIEKAKEEMERYSLLDNLPNRDLAYLVEHTKIYDDYINAVSWAQRFAELNRRIMMDIVLQCMSRFFPSFTTTDKAINCHHNYVARENHFGANVLVTRKGAIRARKGDLGIIPGSMGAKSYIVEGLGNEESFHSCSHGAGRRLGRNEAKRIYTVADLEEQTKGIECPKDEARIDEIPAAYKNIDQVMENQWDLVKIKHTLKQVLNVKG</sequence>
<dbReference type="EMBL" id="CP011451">
    <property type="protein sequence ID" value="AKH38335.1"/>
    <property type="molecule type" value="Genomic_DNA"/>
</dbReference>
<keyword evidence="5" id="KW-0692">RNA repair</keyword>
<dbReference type="AlphaFoldDB" id="A0A0F7KCS5"/>
<dbReference type="EMBL" id="VNHT01000015">
    <property type="protein sequence ID" value="TYP90069.1"/>
    <property type="molecule type" value="Genomic_DNA"/>
</dbReference>
<feature type="active site" description="GMP-histidine intermediate" evidence="9">
    <location>
        <position position="333"/>
    </location>
</feature>
<dbReference type="GO" id="GO:0030145">
    <property type="term" value="F:manganese ion binding"/>
    <property type="evidence" value="ECO:0007669"/>
    <property type="project" value="TreeGrafter"/>
</dbReference>
<dbReference type="InterPro" id="IPR052915">
    <property type="entry name" value="RtcB-like"/>
</dbReference>
<evidence type="ECO:0000256" key="6">
    <source>
        <dbReference type="ARBA" id="ARBA00023134"/>
    </source>
</evidence>
<keyword evidence="3 11" id="KW-0479">Metal-binding</keyword>
<evidence type="ECO:0000313" key="15">
    <source>
        <dbReference type="Proteomes" id="UP000324176"/>
    </source>
</evidence>
<feature type="binding site" evidence="11">
    <location>
        <position position="277"/>
    </location>
    <ligand>
        <name>Mn(2+)</name>
        <dbReference type="ChEBI" id="CHEBI:29035"/>
        <label>2</label>
    </ligand>
</feature>
<evidence type="ECO:0000256" key="9">
    <source>
        <dbReference type="PIRSR" id="PIRSR601233-1"/>
    </source>
</evidence>
<evidence type="ECO:0000256" key="8">
    <source>
        <dbReference type="ARBA" id="ARBA00047746"/>
    </source>
</evidence>
<dbReference type="GO" id="GO:0170057">
    <property type="term" value="F:RNA ligase (GTP) activity"/>
    <property type="evidence" value="ECO:0007669"/>
    <property type="project" value="UniProtKB-EC"/>
</dbReference>
<dbReference type="OrthoDB" id="9802323at2"/>
<dbReference type="GO" id="GO:0042245">
    <property type="term" value="P:RNA repair"/>
    <property type="evidence" value="ECO:0007669"/>
    <property type="project" value="UniProtKB-KW"/>
</dbReference>
<comment type="cofactor">
    <cofactor evidence="11">
        <name>Mn(2+)</name>
        <dbReference type="ChEBI" id="CHEBI:29035"/>
    </cofactor>
    <text evidence="11">Binds 2 manganese ions per subunit.</text>
</comment>
<dbReference type="Pfam" id="PF01139">
    <property type="entry name" value="RtcB"/>
    <property type="match status" value="1"/>
</dbReference>
<evidence type="ECO:0000256" key="10">
    <source>
        <dbReference type="PIRSR" id="PIRSR601233-2"/>
    </source>
</evidence>
<dbReference type="PANTHER" id="PTHR43749:SF2">
    <property type="entry name" value="RNA-SPLICING LIGASE RTCB"/>
    <property type="match status" value="1"/>
</dbReference>
<evidence type="ECO:0000256" key="1">
    <source>
        <dbReference type="ARBA" id="ARBA00012726"/>
    </source>
</evidence>
<evidence type="ECO:0000256" key="5">
    <source>
        <dbReference type="ARBA" id="ARBA00022800"/>
    </source>
</evidence>
<keyword evidence="2 13" id="KW-0436">Ligase</keyword>
<proteinExistence type="predicted"/>
<keyword evidence="4 10" id="KW-0547">Nucleotide-binding</keyword>
<dbReference type="RefSeq" id="WP_046850383.1">
    <property type="nucleotide sequence ID" value="NZ_CBDIPD010000175.1"/>
</dbReference>
<feature type="binding site" evidence="10">
    <location>
        <begin position="309"/>
        <end position="312"/>
    </location>
    <ligand>
        <name>GMP</name>
        <dbReference type="ChEBI" id="CHEBI:58115"/>
    </ligand>
</feature>
<dbReference type="KEGG" id="nco:AAW31_11880"/>
<feature type="binding site" evidence="11">
    <location>
        <position position="73"/>
    </location>
    <ligand>
        <name>Mn(2+)</name>
        <dbReference type="ChEBI" id="CHEBI:29035"/>
        <label>1</label>
    </ligand>
</feature>
<protein>
    <recommendedName>
        <fullName evidence="1">3'-phosphate/5'-hydroxy nucleic acid ligase</fullName>
        <ecNumber evidence="1">6.5.1.8</ecNumber>
    </recommendedName>
</protein>
<organism evidence="12 14">
    <name type="scientific">Nitrosomonas communis</name>
    <dbReference type="NCBI Taxonomy" id="44574"/>
    <lineage>
        <taxon>Bacteria</taxon>
        <taxon>Pseudomonadati</taxon>
        <taxon>Pseudomonadota</taxon>
        <taxon>Betaproteobacteria</taxon>
        <taxon>Nitrosomonadales</taxon>
        <taxon>Nitrosomonadaceae</taxon>
        <taxon>Nitrosomonas</taxon>
    </lineage>
</organism>
<feature type="binding site" evidence="11">
    <location>
        <position position="184"/>
    </location>
    <ligand>
        <name>Mn(2+)</name>
        <dbReference type="ChEBI" id="CHEBI:29035"/>
        <label>2</label>
    </ligand>
</feature>
<accession>A0A0F7KCS5</accession>
<feature type="binding site" evidence="10">
    <location>
        <position position="316"/>
    </location>
    <ligand>
        <name>GMP</name>
        <dbReference type="ChEBI" id="CHEBI:58115"/>
    </ligand>
</feature>
<evidence type="ECO:0000256" key="4">
    <source>
        <dbReference type="ARBA" id="ARBA00022741"/>
    </source>
</evidence>
<evidence type="ECO:0000256" key="7">
    <source>
        <dbReference type="ARBA" id="ARBA00023211"/>
    </source>
</evidence>
<dbReference type="PATRIC" id="fig|44574.3.peg.2892"/>